<accession>A0A9X1NY24</accession>
<gene>
    <name evidence="2" type="ORF">LZD57_00680</name>
</gene>
<evidence type="ECO:0000313" key="3">
    <source>
        <dbReference type="Proteomes" id="UP001139035"/>
    </source>
</evidence>
<reference evidence="2" key="1">
    <citation type="submission" date="2022-01" db="EMBL/GenBank/DDBJ databases">
        <title>Jiella avicenniae sp. nov., a novel endophytic bacterium isolated from bark of Avicennia marina.</title>
        <authorList>
            <person name="Tuo L."/>
        </authorList>
    </citation>
    <scope>NUCLEOTIDE SEQUENCE</scope>
    <source>
        <strain evidence="2">CBK1P-4</strain>
    </source>
</reference>
<dbReference type="Pfam" id="PF05168">
    <property type="entry name" value="HEPN"/>
    <property type="match status" value="1"/>
</dbReference>
<dbReference type="InterPro" id="IPR007842">
    <property type="entry name" value="HEPN_dom"/>
</dbReference>
<evidence type="ECO:0000313" key="2">
    <source>
        <dbReference type="EMBL" id="MCE7026491.1"/>
    </source>
</evidence>
<dbReference type="Gene3D" id="1.20.120.330">
    <property type="entry name" value="Nucleotidyltransferases domain 2"/>
    <property type="match status" value="1"/>
</dbReference>
<dbReference type="AlphaFoldDB" id="A0A9X1NY24"/>
<name>A0A9X1NY24_9HYPH</name>
<protein>
    <submittedName>
        <fullName evidence="2">HEPN domain-containing protein</fullName>
    </submittedName>
</protein>
<keyword evidence="3" id="KW-1185">Reference proteome</keyword>
<organism evidence="2 3">
    <name type="scientific">Jiella avicenniae</name>
    <dbReference type="NCBI Taxonomy" id="2907202"/>
    <lineage>
        <taxon>Bacteria</taxon>
        <taxon>Pseudomonadati</taxon>
        <taxon>Pseudomonadota</taxon>
        <taxon>Alphaproteobacteria</taxon>
        <taxon>Hyphomicrobiales</taxon>
        <taxon>Aurantimonadaceae</taxon>
        <taxon>Jiella</taxon>
    </lineage>
</organism>
<dbReference type="SUPFAM" id="SSF81593">
    <property type="entry name" value="Nucleotidyltransferase substrate binding subunit/domain"/>
    <property type="match status" value="1"/>
</dbReference>
<dbReference type="EMBL" id="JAJUWU010000001">
    <property type="protein sequence ID" value="MCE7026491.1"/>
    <property type="molecule type" value="Genomic_DNA"/>
</dbReference>
<feature type="domain" description="HEPN" evidence="1">
    <location>
        <begin position="5"/>
        <end position="126"/>
    </location>
</feature>
<sequence length="139" mass="15109">MTASAKDWIEKADADLDGVRRSLLPDPDVNEEVAAYHIQQAAEKLLKAALVHVGVAYPRGSGGHDLQACANRLPASFPLLSFARDLVPFSPWGTAFRYPDDDPATVAPLPNKAELESARVRTEKFRDQLVALIGMNTSP</sequence>
<proteinExistence type="predicted"/>
<dbReference type="RefSeq" id="WP_233717189.1">
    <property type="nucleotide sequence ID" value="NZ_JAJUWU010000001.1"/>
</dbReference>
<comment type="caution">
    <text evidence="2">The sequence shown here is derived from an EMBL/GenBank/DDBJ whole genome shotgun (WGS) entry which is preliminary data.</text>
</comment>
<dbReference type="Proteomes" id="UP001139035">
    <property type="component" value="Unassembled WGS sequence"/>
</dbReference>
<evidence type="ECO:0000259" key="1">
    <source>
        <dbReference type="Pfam" id="PF05168"/>
    </source>
</evidence>